<dbReference type="EMBL" id="CAJPIN010000532">
    <property type="protein sequence ID" value="CAG2053626.1"/>
    <property type="molecule type" value="Genomic_DNA"/>
</dbReference>
<accession>A0ABN7NCP7</accession>
<dbReference type="Proteomes" id="UP001153148">
    <property type="component" value="Unassembled WGS sequence"/>
</dbReference>
<organism evidence="1 2">
    <name type="scientific">Timema podura</name>
    <name type="common">Walking stick</name>
    <dbReference type="NCBI Taxonomy" id="61482"/>
    <lineage>
        <taxon>Eukaryota</taxon>
        <taxon>Metazoa</taxon>
        <taxon>Ecdysozoa</taxon>
        <taxon>Arthropoda</taxon>
        <taxon>Hexapoda</taxon>
        <taxon>Insecta</taxon>
        <taxon>Pterygota</taxon>
        <taxon>Neoptera</taxon>
        <taxon>Polyneoptera</taxon>
        <taxon>Phasmatodea</taxon>
        <taxon>Timematodea</taxon>
        <taxon>Timematoidea</taxon>
        <taxon>Timematidae</taxon>
        <taxon>Timema</taxon>
    </lineage>
</organism>
<reference evidence="1" key="1">
    <citation type="submission" date="2021-03" db="EMBL/GenBank/DDBJ databases">
        <authorList>
            <person name="Tran Van P."/>
        </authorList>
    </citation>
    <scope>NUCLEOTIDE SEQUENCE</scope>
</reference>
<evidence type="ECO:0000313" key="2">
    <source>
        <dbReference type="Proteomes" id="UP001153148"/>
    </source>
</evidence>
<evidence type="ECO:0000313" key="1">
    <source>
        <dbReference type="EMBL" id="CAG2053626.1"/>
    </source>
</evidence>
<comment type="caution">
    <text evidence="1">The sequence shown here is derived from an EMBL/GenBank/DDBJ whole genome shotgun (WGS) entry which is preliminary data.</text>
</comment>
<keyword evidence="2" id="KW-1185">Reference proteome</keyword>
<proteinExistence type="predicted"/>
<name>A0ABN7NCP7_TIMPD</name>
<gene>
    <name evidence="1" type="ORF">TPAB3V08_LOCUS677</name>
</gene>
<protein>
    <submittedName>
        <fullName evidence="1">Uncharacterized protein</fullName>
    </submittedName>
</protein>
<sequence length="197" mass="21928">MASYAPETICSPTKPSGIGNADTFSANEYIKSSAGICYGYQKDKVLDATKIMLSSTNHLDTLYNLLTYVQLRLRDQPVINQFLYDQYSASEGAEEMTKLLLQRVERLHDELQGLQDDINQDFIPSSIPSTITPVIIPMERSVNMGAALSTSTLVLDKLSSRLIMDAMSRAEYAARSTMPTPNVIRNPTRTDHVRGEM</sequence>